<keyword evidence="2" id="KW-1185">Reference proteome</keyword>
<reference evidence="1 2" key="1">
    <citation type="submission" date="2021-08" db="EMBL/GenBank/DDBJ databases">
        <authorList>
            <person name="Peeters C."/>
        </authorList>
    </citation>
    <scope>NUCLEOTIDE SEQUENCE [LARGE SCALE GENOMIC DNA]</scope>
    <source>
        <strain evidence="1 2">LMG 21510</strain>
    </source>
</reference>
<evidence type="ECO:0000313" key="1">
    <source>
        <dbReference type="EMBL" id="CAG9172462.1"/>
    </source>
</evidence>
<organism evidence="1 2">
    <name type="scientific">Cupriavidus respiraculi</name>
    <dbReference type="NCBI Taxonomy" id="195930"/>
    <lineage>
        <taxon>Bacteria</taxon>
        <taxon>Pseudomonadati</taxon>
        <taxon>Pseudomonadota</taxon>
        <taxon>Betaproteobacteria</taxon>
        <taxon>Burkholderiales</taxon>
        <taxon>Burkholderiaceae</taxon>
        <taxon>Cupriavidus</taxon>
    </lineage>
</organism>
<sequence>MNNEDGTNNANSQDDPAQGILGLTNEQILSFLESVGKNHVCPYCTSEKWTLIRDEDLVLAVLGLKKDGTFPAPPTNVPVALVGCDVCGYLRHHALGVIKRWIDKNPG</sequence>
<protein>
    <submittedName>
        <fullName evidence="1">Uncharacterized protein</fullName>
    </submittedName>
</protein>
<proteinExistence type="predicted"/>
<evidence type="ECO:0000313" key="2">
    <source>
        <dbReference type="Proteomes" id="UP000721236"/>
    </source>
</evidence>
<dbReference type="EMBL" id="CAJZAH010000002">
    <property type="protein sequence ID" value="CAG9172462.1"/>
    <property type="molecule type" value="Genomic_DNA"/>
</dbReference>
<dbReference type="RefSeq" id="WP_224041455.1">
    <property type="nucleotide sequence ID" value="NZ_CAJZAH010000002.1"/>
</dbReference>
<comment type="caution">
    <text evidence="1">The sequence shown here is derived from an EMBL/GenBank/DDBJ whole genome shotgun (WGS) entry which is preliminary data.</text>
</comment>
<gene>
    <name evidence="1" type="ORF">LMG21510_01982</name>
</gene>
<name>A0ABM8WY36_9BURK</name>
<dbReference type="Proteomes" id="UP000721236">
    <property type="component" value="Unassembled WGS sequence"/>
</dbReference>
<accession>A0ABM8WY36</accession>